<feature type="transmembrane region" description="Helical" evidence="6">
    <location>
        <begin position="221"/>
        <end position="239"/>
    </location>
</feature>
<gene>
    <name evidence="8" type="ORF">ACFQGH_03705</name>
</gene>
<feature type="transmembrane region" description="Helical" evidence="6">
    <location>
        <begin position="489"/>
        <end position="509"/>
    </location>
</feature>
<protein>
    <submittedName>
        <fullName evidence="8">Na+/H+ antiporter NhaC family protein</fullName>
    </submittedName>
</protein>
<keyword evidence="9" id="KW-1185">Reference proteome</keyword>
<keyword evidence="4 6" id="KW-1133">Transmembrane helix</keyword>
<reference evidence="8 9" key="1">
    <citation type="journal article" date="2019" name="Int. J. Syst. Evol. Microbiol.">
        <title>The Global Catalogue of Microorganisms (GCM) 10K type strain sequencing project: providing services to taxonomists for standard genome sequencing and annotation.</title>
        <authorList>
            <consortium name="The Broad Institute Genomics Platform"/>
            <consortium name="The Broad Institute Genome Sequencing Center for Infectious Disease"/>
            <person name="Wu L."/>
            <person name="Ma J."/>
        </authorList>
    </citation>
    <scope>NUCLEOTIDE SEQUENCE [LARGE SCALE GENOMIC DNA]</scope>
    <source>
        <strain evidence="8 9">CGMCC 1.3240</strain>
    </source>
</reference>
<proteinExistence type="predicted"/>
<keyword evidence="5 6" id="KW-0472">Membrane</keyword>
<evidence type="ECO:0000256" key="1">
    <source>
        <dbReference type="ARBA" id="ARBA00004651"/>
    </source>
</evidence>
<keyword evidence="3 6" id="KW-0812">Transmembrane</keyword>
<dbReference type="Pfam" id="PF03553">
    <property type="entry name" value="Na_H_antiporter"/>
    <property type="match status" value="1"/>
</dbReference>
<organism evidence="8 9">
    <name type="scientific">Halalkalicoccus tibetensis</name>
    <dbReference type="NCBI Taxonomy" id="175632"/>
    <lineage>
        <taxon>Archaea</taxon>
        <taxon>Methanobacteriati</taxon>
        <taxon>Methanobacteriota</taxon>
        <taxon>Stenosarchaea group</taxon>
        <taxon>Halobacteria</taxon>
        <taxon>Halobacteriales</taxon>
        <taxon>Halococcaceae</taxon>
        <taxon>Halalkalicoccus</taxon>
    </lineage>
</organism>
<evidence type="ECO:0000256" key="4">
    <source>
        <dbReference type="ARBA" id="ARBA00022989"/>
    </source>
</evidence>
<evidence type="ECO:0000313" key="9">
    <source>
        <dbReference type="Proteomes" id="UP001596312"/>
    </source>
</evidence>
<name>A0ABD5V2K6_9EURY</name>
<dbReference type="RefSeq" id="WP_340602807.1">
    <property type="nucleotide sequence ID" value="NZ_JBBMXV010000001.1"/>
</dbReference>
<comment type="subcellular location">
    <subcellularLocation>
        <location evidence="1">Cell membrane</location>
        <topology evidence="1">Multi-pass membrane protein</topology>
    </subcellularLocation>
</comment>
<feature type="transmembrane region" description="Helical" evidence="6">
    <location>
        <begin position="132"/>
        <end position="156"/>
    </location>
</feature>
<feature type="transmembrane region" description="Helical" evidence="6">
    <location>
        <begin position="62"/>
        <end position="81"/>
    </location>
</feature>
<dbReference type="AlphaFoldDB" id="A0ABD5V2K6"/>
<dbReference type="GO" id="GO:0005886">
    <property type="term" value="C:plasma membrane"/>
    <property type="evidence" value="ECO:0007669"/>
    <property type="project" value="UniProtKB-SubCell"/>
</dbReference>
<feature type="transmembrane region" description="Helical" evidence="6">
    <location>
        <begin position="288"/>
        <end position="311"/>
    </location>
</feature>
<evidence type="ECO:0000256" key="6">
    <source>
        <dbReference type="SAM" id="Phobius"/>
    </source>
</evidence>
<feature type="transmembrane region" description="Helical" evidence="6">
    <location>
        <begin position="323"/>
        <end position="345"/>
    </location>
</feature>
<dbReference type="Proteomes" id="UP001596312">
    <property type="component" value="Unassembled WGS sequence"/>
</dbReference>
<feature type="transmembrane region" description="Helical" evidence="6">
    <location>
        <begin position="397"/>
        <end position="416"/>
    </location>
</feature>
<evidence type="ECO:0000256" key="5">
    <source>
        <dbReference type="ARBA" id="ARBA00023136"/>
    </source>
</evidence>
<accession>A0ABD5V2K6</accession>
<feature type="transmembrane region" description="Helical" evidence="6">
    <location>
        <begin position="515"/>
        <end position="532"/>
    </location>
</feature>
<keyword evidence="2" id="KW-1003">Cell membrane</keyword>
<dbReference type="InterPro" id="IPR018461">
    <property type="entry name" value="Na/H_Antiport_NhaC-like_C"/>
</dbReference>
<evidence type="ECO:0000313" key="8">
    <source>
        <dbReference type="EMBL" id="MFC6904299.1"/>
    </source>
</evidence>
<dbReference type="PANTHER" id="PTHR43478">
    <property type="entry name" value="NA+/H+ ANTIPORTER-RELATED"/>
    <property type="match status" value="1"/>
</dbReference>
<evidence type="ECO:0000259" key="7">
    <source>
        <dbReference type="Pfam" id="PF03553"/>
    </source>
</evidence>
<feature type="transmembrane region" description="Helical" evidence="6">
    <location>
        <begin position="357"/>
        <end position="377"/>
    </location>
</feature>
<comment type="caution">
    <text evidence="8">The sequence shown here is derived from an EMBL/GenBank/DDBJ whole genome shotgun (WGS) entry which is preliminary data.</text>
</comment>
<dbReference type="PANTHER" id="PTHR43478:SF1">
    <property type="entry name" value="NA+_H+ ANTIPORTER NHAC-LIKE C-TERMINAL DOMAIN-CONTAINING PROTEIN"/>
    <property type="match status" value="1"/>
</dbReference>
<dbReference type="EMBL" id="JBHSXQ010000001">
    <property type="protein sequence ID" value="MFC6904299.1"/>
    <property type="molecule type" value="Genomic_DNA"/>
</dbReference>
<feature type="transmembrane region" description="Helical" evidence="6">
    <location>
        <begin position="29"/>
        <end position="50"/>
    </location>
</feature>
<sequence>MSEFGAVSLIPPLLAIVLAIASRRPIPALFLGVWSGGFIYVFADSVGYAASATGGVPGLDELLAVLIAVFWGFTQAVQWLVESIGDDTFHAQILLFTILLGSGVALIWQLGGSLAVRRAVADRLDTQRKVGITAWALGLLMFFDDYANTAIVGSVMKDLSDQLRISREKLSYIVDSTAAPIATLGLSNWVAFQIGMVQEGYEIAGIADEAPSAFATYVGSIPYNVYSIFAIVMVALIVLTRRDFGEMLAAEHRSVRTGQVNREGATPMQAIENELGEPSADDPMLRSFAIPVIALVVAAIAGALITGYAPGADAIDVLDEADWGAALLWGAFAMVFSALAVGFYYRIFSLETGIGGVIDGFSIMLTAVTILVLAWAISTAAEVLETGVYVAGVAEGVVSPELLPIVVLFTAAFIAFSMGSSWATMGVLTPIAISVVWELTGSFELMPVIVGAVFSGAIFGDHTSPISDTTVLSATFTGADLIDHVRTQMYYAGTVVVVATACYLLYGYLGLPPLVFLPIGLVLLVGLVYGLSELDSRRQGLAPKAVTAEREDADPGRAE</sequence>
<feature type="domain" description="Na+/H+ antiporter NhaC-like C-terminal" evidence="7">
    <location>
        <begin position="182"/>
        <end position="507"/>
    </location>
</feature>
<evidence type="ECO:0000256" key="3">
    <source>
        <dbReference type="ARBA" id="ARBA00022692"/>
    </source>
</evidence>
<evidence type="ECO:0000256" key="2">
    <source>
        <dbReference type="ARBA" id="ARBA00022475"/>
    </source>
</evidence>
<feature type="transmembrane region" description="Helical" evidence="6">
    <location>
        <begin position="93"/>
        <end position="111"/>
    </location>
</feature>